<dbReference type="GO" id="GO:0008654">
    <property type="term" value="P:phospholipid biosynthetic process"/>
    <property type="evidence" value="ECO:0007669"/>
    <property type="project" value="UniProtKB-KW"/>
</dbReference>
<evidence type="ECO:0000256" key="16">
    <source>
        <dbReference type="ARBA" id="ARBA00032888"/>
    </source>
</evidence>
<dbReference type="Pfam" id="PF02611">
    <property type="entry name" value="CDH"/>
    <property type="match status" value="1"/>
</dbReference>
<name>A0A1A0WDQ0_MYCPR</name>
<dbReference type="SUPFAM" id="SSF54197">
    <property type="entry name" value="HIT-like"/>
    <property type="match status" value="1"/>
</dbReference>
<evidence type="ECO:0000256" key="2">
    <source>
        <dbReference type="ARBA" id="ARBA00004162"/>
    </source>
</evidence>
<evidence type="ECO:0000256" key="7">
    <source>
        <dbReference type="ARBA" id="ARBA00022475"/>
    </source>
</evidence>
<keyword evidence="10" id="KW-0378">Hydrolase</keyword>
<evidence type="ECO:0000256" key="11">
    <source>
        <dbReference type="ARBA" id="ARBA00022989"/>
    </source>
</evidence>
<dbReference type="EMBL" id="LZSY01000030">
    <property type="protein sequence ID" value="OBB96002.1"/>
    <property type="molecule type" value="Genomic_DNA"/>
</dbReference>
<evidence type="ECO:0000256" key="13">
    <source>
        <dbReference type="ARBA" id="ARBA00023136"/>
    </source>
</evidence>
<dbReference type="OrthoDB" id="481399at2"/>
<evidence type="ECO:0000256" key="1">
    <source>
        <dbReference type="ARBA" id="ARBA00001007"/>
    </source>
</evidence>
<comment type="pathway">
    <text evidence="4">Lipid metabolism.</text>
</comment>
<evidence type="ECO:0000256" key="12">
    <source>
        <dbReference type="ARBA" id="ARBA00023098"/>
    </source>
</evidence>
<sequence>MTTTNNTTNRIGLVRRVALIAAAAAVPVMGLAVAPTAGAKVPDFGPCGNVNDKVDLWKDVRYATPAHKDGAIDVVFPGGDKSRGYAVRQGHHPAQLTDLLVIPTARETGIECDNLTEAGAPHYFKDAFEQVSILPPGNQGQAPDWALGINSADNRGQDQLHIHVTLLDPTARADIDQAVKNHKVTKDEKAWKTSVIGVRGHTQAGPIEKSPHGYRTWNTDNIDQNFFAALNSQIVAPLKKSGADVGMNNETLLITKNHQGPGFIVLASDEKSGITPAGVNNIERLLDKG</sequence>
<proteinExistence type="inferred from homology"/>
<dbReference type="Gene3D" id="3.30.428.30">
    <property type="entry name" value="HIT family - CDH-like"/>
    <property type="match status" value="1"/>
</dbReference>
<comment type="catalytic activity">
    <reaction evidence="1">
        <text>a CDP-1,2-diacyl-sn-glycerol + H2O = a 1,2-diacyl-sn-glycero-3-phosphate + CMP + 2 H(+)</text>
        <dbReference type="Rhea" id="RHEA:15221"/>
        <dbReference type="ChEBI" id="CHEBI:15377"/>
        <dbReference type="ChEBI" id="CHEBI:15378"/>
        <dbReference type="ChEBI" id="CHEBI:58332"/>
        <dbReference type="ChEBI" id="CHEBI:58608"/>
        <dbReference type="ChEBI" id="CHEBI:60377"/>
        <dbReference type="EC" id="3.6.1.26"/>
    </reaction>
</comment>
<feature type="chain" id="PRO_5008300588" description="CDP-diacylglycerol diphosphatase" evidence="18">
    <location>
        <begin position="40"/>
        <end position="289"/>
    </location>
</feature>
<evidence type="ECO:0000256" key="5">
    <source>
        <dbReference type="ARBA" id="ARBA00006435"/>
    </source>
</evidence>
<evidence type="ECO:0000256" key="4">
    <source>
        <dbReference type="ARBA" id="ARBA00005189"/>
    </source>
</evidence>
<keyword evidence="11" id="KW-1133">Transmembrane helix</keyword>
<accession>A0A1A0WDQ0</accession>
<keyword evidence="7" id="KW-1003">Cell membrane</keyword>
<dbReference type="AlphaFoldDB" id="A0A1A0WDQ0"/>
<evidence type="ECO:0000256" key="8">
    <source>
        <dbReference type="ARBA" id="ARBA00022516"/>
    </source>
</evidence>
<evidence type="ECO:0000256" key="3">
    <source>
        <dbReference type="ARBA" id="ARBA00004927"/>
    </source>
</evidence>
<dbReference type="UniPathway" id="UPA00609">
    <property type="reaction ID" value="UER00664"/>
</dbReference>
<dbReference type="GO" id="GO:0008715">
    <property type="term" value="F:CDP-diacylglycerol diphosphatase activity"/>
    <property type="evidence" value="ECO:0007669"/>
    <property type="project" value="UniProtKB-EC"/>
</dbReference>
<evidence type="ECO:0000313" key="19">
    <source>
        <dbReference type="EMBL" id="OBB96002.1"/>
    </source>
</evidence>
<evidence type="ECO:0000256" key="18">
    <source>
        <dbReference type="SAM" id="SignalP"/>
    </source>
</evidence>
<dbReference type="InterPro" id="IPR003763">
    <property type="entry name" value="CDP-diacylglyc_Pase"/>
</dbReference>
<dbReference type="GO" id="GO:0005886">
    <property type="term" value="C:plasma membrane"/>
    <property type="evidence" value="ECO:0007669"/>
    <property type="project" value="UniProtKB-SubCell"/>
</dbReference>
<keyword evidence="14" id="KW-0594">Phospholipid biosynthesis</keyword>
<comment type="caution">
    <text evidence="19">The sequence shown here is derived from an EMBL/GenBank/DDBJ whole genome shotgun (WGS) entry which is preliminary data.</text>
</comment>
<keyword evidence="13" id="KW-0472">Membrane</keyword>
<dbReference type="InterPro" id="IPR036265">
    <property type="entry name" value="HIT-like_sf"/>
</dbReference>
<dbReference type="RefSeq" id="WP_064879555.1">
    <property type="nucleotide sequence ID" value="NZ_LZSY01000030.1"/>
</dbReference>
<comment type="similarity">
    <text evidence="5">Belongs to the Cdh family.</text>
</comment>
<protein>
    <recommendedName>
        <fullName evidence="6">CDP-diacylglycerol diphosphatase</fullName>
        <ecNumber evidence="6">3.6.1.26</ecNumber>
    </recommendedName>
    <alternativeName>
        <fullName evidence="16">CDP-diacylglycerol phosphatidylhydrolase</fullName>
    </alternativeName>
    <alternativeName>
        <fullName evidence="17">CDP-diglyceride hydrolase</fullName>
    </alternativeName>
</protein>
<keyword evidence="9" id="KW-0812">Transmembrane</keyword>
<evidence type="ECO:0000256" key="10">
    <source>
        <dbReference type="ARBA" id="ARBA00022801"/>
    </source>
</evidence>
<reference evidence="20" key="1">
    <citation type="submission" date="2016-06" db="EMBL/GenBank/DDBJ databases">
        <authorList>
            <person name="Sutton G."/>
            <person name="Brinkac L."/>
            <person name="Sanka R."/>
            <person name="Adams M."/>
            <person name="Lau E."/>
            <person name="Mehaffy C."/>
            <person name="Tameris M."/>
            <person name="Hatherill M."/>
            <person name="Hanekom W."/>
            <person name="Mahomed H."/>
            <person name="Mcshane H."/>
        </authorList>
    </citation>
    <scope>NUCLEOTIDE SEQUENCE [LARGE SCALE GENOMIC DNA]</scope>
    <source>
        <strain evidence="20">852002-10433_SCH5171157</strain>
    </source>
</reference>
<evidence type="ECO:0000256" key="15">
    <source>
        <dbReference type="ARBA" id="ARBA00023264"/>
    </source>
</evidence>
<dbReference type="PROSITE" id="PS51318">
    <property type="entry name" value="TAT"/>
    <property type="match status" value="1"/>
</dbReference>
<dbReference type="GO" id="GO:0046342">
    <property type="term" value="P:CDP-diacylglycerol catabolic process"/>
    <property type="evidence" value="ECO:0007669"/>
    <property type="project" value="UniProtKB-UniPathway"/>
</dbReference>
<keyword evidence="15" id="KW-1208">Phospholipid metabolism</keyword>
<evidence type="ECO:0000256" key="9">
    <source>
        <dbReference type="ARBA" id="ARBA00022692"/>
    </source>
</evidence>
<evidence type="ECO:0000256" key="14">
    <source>
        <dbReference type="ARBA" id="ARBA00023209"/>
    </source>
</evidence>
<comment type="pathway">
    <text evidence="3">Phospholipid metabolism; CDP-diacylglycerol degradation; phosphatidate from CDP-diacylglycerol: step 1/1.</text>
</comment>
<dbReference type="EC" id="3.6.1.26" evidence="6"/>
<dbReference type="Proteomes" id="UP000094008">
    <property type="component" value="Unassembled WGS sequence"/>
</dbReference>
<dbReference type="InterPro" id="IPR006311">
    <property type="entry name" value="TAT_signal"/>
</dbReference>
<feature type="signal peptide" evidence="18">
    <location>
        <begin position="1"/>
        <end position="39"/>
    </location>
</feature>
<evidence type="ECO:0000256" key="17">
    <source>
        <dbReference type="ARBA" id="ARBA00032892"/>
    </source>
</evidence>
<comment type="subcellular location">
    <subcellularLocation>
        <location evidence="2">Cell membrane</location>
        <topology evidence="2">Single-pass membrane protein</topology>
    </subcellularLocation>
</comment>
<evidence type="ECO:0000313" key="20">
    <source>
        <dbReference type="Proteomes" id="UP000094008"/>
    </source>
</evidence>
<organism evidence="19 20">
    <name type="scientific">Mycolicibacterium peregrinum</name>
    <name type="common">Mycobacterium peregrinum</name>
    <dbReference type="NCBI Taxonomy" id="43304"/>
    <lineage>
        <taxon>Bacteria</taxon>
        <taxon>Bacillati</taxon>
        <taxon>Actinomycetota</taxon>
        <taxon>Actinomycetes</taxon>
        <taxon>Mycobacteriales</taxon>
        <taxon>Mycobacteriaceae</taxon>
        <taxon>Mycolicibacterium</taxon>
    </lineage>
</organism>
<keyword evidence="8" id="KW-0444">Lipid biosynthesis</keyword>
<gene>
    <name evidence="19" type="ORF">A5779_17730</name>
</gene>
<evidence type="ECO:0000256" key="6">
    <source>
        <dbReference type="ARBA" id="ARBA00012375"/>
    </source>
</evidence>
<keyword evidence="12" id="KW-0443">Lipid metabolism</keyword>
<keyword evidence="18" id="KW-0732">Signal</keyword>